<dbReference type="EMBL" id="FOMB01000007">
    <property type="protein sequence ID" value="SFC57585.1"/>
    <property type="molecule type" value="Genomic_DNA"/>
</dbReference>
<evidence type="ECO:0000313" key="3">
    <source>
        <dbReference type="Proteomes" id="UP000033519"/>
    </source>
</evidence>
<dbReference type="Proteomes" id="UP000033519">
    <property type="component" value="Unassembled WGS sequence"/>
</dbReference>
<dbReference type="STRING" id="728005.SAMN04488059_10745"/>
<name>A0A0F5Q0Q0_9HYPH</name>
<dbReference type="GO" id="GO:0009288">
    <property type="term" value="C:bacterial-type flagellum"/>
    <property type="evidence" value="ECO:0007669"/>
    <property type="project" value="InterPro"/>
</dbReference>
<dbReference type="SUPFAM" id="SSF64518">
    <property type="entry name" value="Phase 1 flagellin"/>
    <property type="match status" value="1"/>
</dbReference>
<dbReference type="Proteomes" id="UP000182258">
    <property type="component" value="Unassembled WGS sequence"/>
</dbReference>
<dbReference type="RefSeq" id="WP_046169433.1">
    <property type="nucleotide sequence ID" value="NZ_FOMB01000007.1"/>
</dbReference>
<reference evidence="2 4" key="2">
    <citation type="submission" date="2016-10" db="EMBL/GenBank/DDBJ databases">
        <authorList>
            <person name="de Groot N.N."/>
        </authorList>
    </citation>
    <scope>NUCLEOTIDE SEQUENCE [LARGE SCALE GENOMIC DNA]</scope>
    <source>
        <strain evidence="2 4">CGMCC 1.10210</strain>
    </source>
</reference>
<reference evidence="1 3" key="1">
    <citation type="submission" date="2015-03" db="EMBL/GenBank/DDBJ databases">
        <authorList>
            <person name="Lepp D."/>
            <person name="Hassan Y.I."/>
            <person name="Li X.-Z."/>
            <person name="Zhou T."/>
        </authorList>
    </citation>
    <scope>NUCLEOTIDE SEQUENCE [LARGE SCALE GENOMIC DNA]</scope>
    <source>
        <strain evidence="1 3">Cr7-05</strain>
    </source>
</reference>
<dbReference type="PANTHER" id="PTHR42792:SF1">
    <property type="entry name" value="FLAGELLAR HOOK-ASSOCIATED PROTEIN 3"/>
    <property type="match status" value="1"/>
</dbReference>
<dbReference type="AlphaFoldDB" id="A0A0F5Q0Q0"/>
<sequence>MIVNKSMFPVQTGFGVISKMQDKFATLQMQLGTGDKASKLSEMGRDLPLSLSVRSRLGSIEGFSANIDTVNLRLSFLDKTMTRFDKMEGEARNAAIPGQYGTGGINMATLPSLSAARFDEIVTMLNEDVAGRYLFGGKNTDKPPLLTTDALLNGEGGKSGYTEVVRQRRIADGVDDGVVAASPGPPVIAPLAPGRLTIDGTTPGTVTLGEDGTAAHPFGFKLSTISTTAASTAVAITTPATVPKTFGIAFTGQPASGDNINVGLKLPDGTETQVKLTATSEVPPPPGTFLIDATPDQTAANYQTALGQALERTAKTDLRAASAFAAANDFFHEDGTAWVPTTSVPGGKPDGLAPNSTNFVQWYTGSQAPAGQSARQSVSAAIDDASRVNYGMQANESGFLGLIRSQAALAISTYPSEAEVRGDLESTRLAAMAQPEGPLRSSALAAYEGKVQASYRLSTGFFDGMATRQQSELSEGQNSEAGSIEIITMDIGIAMKSLENATDRHKTYKSQLDNLLSDVETVSKEDVAMEILALQTRLQASYQTTSMVAKLSLVNFI</sequence>
<dbReference type="Gene3D" id="1.20.1330.10">
    <property type="entry name" value="f41 fragment of flagellin, N-terminal domain"/>
    <property type="match status" value="1"/>
</dbReference>
<evidence type="ECO:0008006" key="5">
    <source>
        <dbReference type="Google" id="ProtNLM"/>
    </source>
</evidence>
<proteinExistence type="predicted"/>
<gene>
    <name evidence="2" type="ORF">SAMN04488059_10745</name>
    <name evidence="1" type="ORF">WH91_02435</name>
</gene>
<dbReference type="InterPro" id="IPR001492">
    <property type="entry name" value="Flagellin"/>
</dbReference>
<accession>A0A0F5Q0Q0</accession>
<evidence type="ECO:0000313" key="2">
    <source>
        <dbReference type="EMBL" id="SFC57585.1"/>
    </source>
</evidence>
<keyword evidence="3" id="KW-1185">Reference proteome</keyword>
<dbReference type="GO" id="GO:0005198">
    <property type="term" value="F:structural molecule activity"/>
    <property type="evidence" value="ECO:0007669"/>
    <property type="project" value="InterPro"/>
</dbReference>
<evidence type="ECO:0000313" key="1">
    <source>
        <dbReference type="EMBL" id="KKC34512.1"/>
    </source>
</evidence>
<organism evidence="2 4">
    <name type="scientific">Devosia psychrophila</name>
    <dbReference type="NCBI Taxonomy" id="728005"/>
    <lineage>
        <taxon>Bacteria</taxon>
        <taxon>Pseudomonadati</taxon>
        <taxon>Pseudomonadota</taxon>
        <taxon>Alphaproteobacteria</taxon>
        <taxon>Hyphomicrobiales</taxon>
        <taxon>Devosiaceae</taxon>
        <taxon>Devosia</taxon>
    </lineage>
</organism>
<dbReference type="EMBL" id="LAPV01000019">
    <property type="protein sequence ID" value="KKC34512.1"/>
    <property type="molecule type" value="Genomic_DNA"/>
</dbReference>
<dbReference type="PANTHER" id="PTHR42792">
    <property type="entry name" value="FLAGELLIN"/>
    <property type="match status" value="1"/>
</dbReference>
<dbReference type="OrthoDB" id="7312911at2"/>
<dbReference type="PATRIC" id="fig|728005.3.peg.2315"/>
<evidence type="ECO:0000313" key="4">
    <source>
        <dbReference type="Proteomes" id="UP000182258"/>
    </source>
</evidence>
<protein>
    <recommendedName>
        <fullName evidence="5">Flagellin FlgL</fullName>
    </recommendedName>
</protein>